<dbReference type="Proteomes" id="UP000324222">
    <property type="component" value="Unassembled WGS sequence"/>
</dbReference>
<evidence type="ECO:0000313" key="2">
    <source>
        <dbReference type="Proteomes" id="UP000324222"/>
    </source>
</evidence>
<comment type="caution">
    <text evidence="1">The sequence shown here is derived from an EMBL/GenBank/DDBJ whole genome shotgun (WGS) entry which is preliminary data.</text>
</comment>
<sequence length="116" mass="12819">MTSEVSNTLDYFRLPEFPLHLSPAVTRLVNQFRGGRLVGVVRAVGLLRKGDVFFFRNDDNGQWLVSLWWRGSGKQAEDLQHCLGSGGDGWPVPPHSSVAGSTVVRQMPLCGRVQVV</sequence>
<protein>
    <submittedName>
        <fullName evidence="1">Uncharacterized protein</fullName>
    </submittedName>
</protein>
<organism evidence="1 2">
    <name type="scientific">Portunus trituberculatus</name>
    <name type="common">Swimming crab</name>
    <name type="synonym">Neptunus trituberculatus</name>
    <dbReference type="NCBI Taxonomy" id="210409"/>
    <lineage>
        <taxon>Eukaryota</taxon>
        <taxon>Metazoa</taxon>
        <taxon>Ecdysozoa</taxon>
        <taxon>Arthropoda</taxon>
        <taxon>Crustacea</taxon>
        <taxon>Multicrustacea</taxon>
        <taxon>Malacostraca</taxon>
        <taxon>Eumalacostraca</taxon>
        <taxon>Eucarida</taxon>
        <taxon>Decapoda</taxon>
        <taxon>Pleocyemata</taxon>
        <taxon>Brachyura</taxon>
        <taxon>Eubrachyura</taxon>
        <taxon>Portunoidea</taxon>
        <taxon>Portunidae</taxon>
        <taxon>Portuninae</taxon>
        <taxon>Portunus</taxon>
    </lineage>
</organism>
<name>A0A5B7CYZ4_PORTR</name>
<dbReference type="EMBL" id="VSRR010000394">
    <property type="protein sequence ID" value="MPC14987.1"/>
    <property type="molecule type" value="Genomic_DNA"/>
</dbReference>
<dbReference type="AlphaFoldDB" id="A0A5B7CYZ4"/>
<gene>
    <name evidence="1" type="ORF">E2C01_007767</name>
</gene>
<evidence type="ECO:0000313" key="1">
    <source>
        <dbReference type="EMBL" id="MPC14987.1"/>
    </source>
</evidence>
<reference evidence="1 2" key="1">
    <citation type="submission" date="2019-05" db="EMBL/GenBank/DDBJ databases">
        <title>Another draft genome of Portunus trituberculatus and its Hox gene families provides insights of decapod evolution.</title>
        <authorList>
            <person name="Jeong J.-H."/>
            <person name="Song I."/>
            <person name="Kim S."/>
            <person name="Choi T."/>
            <person name="Kim D."/>
            <person name="Ryu S."/>
            <person name="Kim W."/>
        </authorList>
    </citation>
    <scope>NUCLEOTIDE SEQUENCE [LARGE SCALE GENOMIC DNA]</scope>
    <source>
        <tissue evidence="1">Muscle</tissue>
    </source>
</reference>
<proteinExistence type="predicted"/>
<keyword evidence="2" id="KW-1185">Reference proteome</keyword>
<accession>A0A5B7CYZ4</accession>